<dbReference type="InterPro" id="IPR011008">
    <property type="entry name" value="Dimeric_a/b-barrel"/>
</dbReference>
<dbReference type="RefSeq" id="WP_212982557.1">
    <property type="nucleotide sequence ID" value="NZ_BORU01000001.1"/>
</dbReference>
<dbReference type="InterPro" id="IPR032555">
    <property type="entry name" value="DUF4937"/>
</dbReference>
<dbReference type="EMBL" id="BORU01000001">
    <property type="protein sequence ID" value="GIO51958.1"/>
    <property type="molecule type" value="Genomic_DNA"/>
</dbReference>
<reference evidence="2 3" key="1">
    <citation type="submission" date="2021-03" db="EMBL/GenBank/DDBJ databases">
        <title>Antimicrobial resistance genes in bacteria isolated from Japanese honey, and their potential for conferring macrolide and lincosamide resistance in the American foulbrood pathogen Paenibacillus larvae.</title>
        <authorList>
            <person name="Okamoto M."/>
            <person name="Kumagai M."/>
            <person name="Kanamori H."/>
            <person name="Takamatsu D."/>
        </authorList>
    </citation>
    <scope>NUCLEOTIDE SEQUENCE [LARGE SCALE GENOMIC DNA]</scope>
    <source>
        <strain evidence="2 3">J21TS7</strain>
    </source>
</reference>
<dbReference type="Proteomes" id="UP000676601">
    <property type="component" value="Unassembled WGS sequence"/>
</dbReference>
<name>A0ABQ4L7N7_9BACL</name>
<organism evidence="2 3">
    <name type="scientific">Paenibacillus cineris</name>
    <dbReference type="NCBI Taxonomy" id="237530"/>
    <lineage>
        <taxon>Bacteria</taxon>
        <taxon>Bacillati</taxon>
        <taxon>Bacillota</taxon>
        <taxon>Bacilli</taxon>
        <taxon>Bacillales</taxon>
        <taxon>Paenibacillaceae</taxon>
        <taxon>Paenibacillus</taxon>
    </lineage>
</organism>
<evidence type="ECO:0000259" key="1">
    <source>
        <dbReference type="Pfam" id="PF16291"/>
    </source>
</evidence>
<feature type="domain" description="DUF4937" evidence="1">
    <location>
        <begin position="2"/>
        <end position="90"/>
    </location>
</feature>
<dbReference type="SUPFAM" id="SSF54909">
    <property type="entry name" value="Dimeric alpha+beta barrel"/>
    <property type="match status" value="2"/>
</dbReference>
<accession>A0ABQ4L7N7</accession>
<proteinExistence type="predicted"/>
<dbReference type="Pfam" id="PF16291">
    <property type="entry name" value="DUF4937"/>
    <property type="match status" value="1"/>
</dbReference>
<sequence>MLIKRITCQVKSNDVETFSRLQTNWELIHNLKGFIGQIGGWDIKNKLSACIYSFWESKEDYDYFMGNVHDEIVSKSNQSKTYSSINVELFEEVNNITGLLDDFISVLRKSKFIRTALTDVKEDRINHFKEVQNQVWSPGMKTTNAMLGGKFACSSKDNHRYLTLTGWVSQEAHENYTNHLFTNLKLRANTELDIIRISSQHFVSEDSWKVLGDHL</sequence>
<evidence type="ECO:0000313" key="2">
    <source>
        <dbReference type="EMBL" id="GIO51958.1"/>
    </source>
</evidence>
<comment type="caution">
    <text evidence="2">The sequence shown here is derived from an EMBL/GenBank/DDBJ whole genome shotgun (WGS) entry which is preliminary data.</text>
</comment>
<protein>
    <recommendedName>
        <fullName evidence="1">DUF4937 domain-containing protein</fullName>
    </recommendedName>
</protein>
<gene>
    <name evidence="2" type="ORF">J21TS7_02760</name>
</gene>
<keyword evidence="3" id="KW-1185">Reference proteome</keyword>
<evidence type="ECO:0000313" key="3">
    <source>
        <dbReference type="Proteomes" id="UP000676601"/>
    </source>
</evidence>